<reference evidence="6" key="2">
    <citation type="journal article" date="2016" name="Front. Microbiol.">
        <title>The Regulatory Protein RosR Affects Rhizobium leguminosarum bv. trifolii Protein Profiles, Cell Surface Properties, and Symbiosis with Clover.</title>
        <authorList>
            <person name="Rachwal K."/>
            <person name="Boguszewska A."/>
            <person name="Kopcinska J."/>
            <person name="Karas M."/>
            <person name="Tchorzewski M."/>
            <person name="Janczarek M."/>
        </authorList>
    </citation>
    <scope>NUCLEOTIDE SEQUENCE</scope>
    <source>
        <strain evidence="6">Rt24.2</strain>
    </source>
</reference>
<evidence type="ECO:0000313" key="6">
    <source>
        <dbReference type="EMBL" id="AOO92060.1"/>
    </source>
</evidence>
<dbReference type="SUPFAM" id="SSF46689">
    <property type="entry name" value="Homeodomain-like"/>
    <property type="match status" value="1"/>
</dbReference>
<organism evidence="6">
    <name type="scientific">Rhizobium leguminosarum bv. trifolii</name>
    <dbReference type="NCBI Taxonomy" id="386"/>
    <lineage>
        <taxon>Bacteria</taxon>
        <taxon>Pseudomonadati</taxon>
        <taxon>Pseudomonadota</taxon>
        <taxon>Alphaproteobacteria</taxon>
        <taxon>Hyphomicrobiales</taxon>
        <taxon>Rhizobiaceae</taxon>
        <taxon>Rhizobium/Agrobacterium group</taxon>
        <taxon>Rhizobium</taxon>
    </lineage>
</organism>
<dbReference type="SUPFAM" id="SSF48498">
    <property type="entry name" value="Tetracyclin repressor-like, C-terminal domain"/>
    <property type="match status" value="1"/>
</dbReference>
<accession>A0A1C9HZN3</accession>
<dbReference type="Pfam" id="PF00440">
    <property type="entry name" value="TetR_N"/>
    <property type="match status" value="1"/>
</dbReference>
<keyword evidence="1" id="KW-0805">Transcription regulation</keyword>
<dbReference type="PRINTS" id="PR00455">
    <property type="entry name" value="HTHTETR"/>
</dbReference>
<protein>
    <submittedName>
        <fullName evidence="6">TetR family transcriptional regulator</fullName>
    </submittedName>
</protein>
<evidence type="ECO:0000256" key="3">
    <source>
        <dbReference type="ARBA" id="ARBA00023163"/>
    </source>
</evidence>
<dbReference type="Pfam" id="PF09209">
    <property type="entry name" value="CecR_C"/>
    <property type="match status" value="1"/>
</dbReference>
<dbReference type="EMBL" id="KX489696">
    <property type="protein sequence ID" value="AOO92060.1"/>
    <property type="molecule type" value="Genomic_DNA"/>
</dbReference>
<evidence type="ECO:0000256" key="2">
    <source>
        <dbReference type="ARBA" id="ARBA00023125"/>
    </source>
</evidence>
<dbReference type="Gene3D" id="1.10.357.10">
    <property type="entry name" value="Tetracycline Repressor, domain 2"/>
    <property type="match status" value="1"/>
</dbReference>
<dbReference type="InterPro" id="IPR050109">
    <property type="entry name" value="HTH-type_TetR-like_transc_reg"/>
</dbReference>
<dbReference type="InterPro" id="IPR015292">
    <property type="entry name" value="Tscrpt_reg_YbiH_C"/>
</dbReference>
<keyword evidence="2 4" id="KW-0238">DNA-binding</keyword>
<dbReference type="PROSITE" id="PS50977">
    <property type="entry name" value="HTH_TETR_2"/>
    <property type="match status" value="1"/>
</dbReference>
<proteinExistence type="predicted"/>
<dbReference type="InterPro" id="IPR036271">
    <property type="entry name" value="Tet_transcr_reg_TetR-rel_C_sf"/>
</dbReference>
<evidence type="ECO:0000256" key="4">
    <source>
        <dbReference type="PROSITE-ProRule" id="PRU00335"/>
    </source>
</evidence>
<keyword evidence="3" id="KW-0804">Transcription</keyword>
<reference evidence="6" key="1">
    <citation type="journal article" date="2015" name="BMC Genomics">
        <title>Transcriptome profiling of a Rhizobium leguminosarum bv. trifolii rosR mutant reveals the role of the transcriptional regulator RosR in motility, synthesis of cell-surface components, and other cellular processes.</title>
        <authorList>
            <person name="Rachwal K."/>
            <person name="Matczynska E."/>
            <person name="Janczarek M."/>
        </authorList>
    </citation>
    <scope>NUCLEOTIDE SEQUENCE</scope>
    <source>
        <strain evidence="6">Rt24.2</strain>
    </source>
</reference>
<dbReference type="InterPro" id="IPR001647">
    <property type="entry name" value="HTH_TetR"/>
</dbReference>
<evidence type="ECO:0000256" key="1">
    <source>
        <dbReference type="ARBA" id="ARBA00023015"/>
    </source>
</evidence>
<evidence type="ECO:0000259" key="5">
    <source>
        <dbReference type="PROSITE" id="PS50977"/>
    </source>
</evidence>
<dbReference type="PANTHER" id="PTHR30055">
    <property type="entry name" value="HTH-TYPE TRANSCRIPTIONAL REGULATOR RUTR"/>
    <property type="match status" value="1"/>
</dbReference>
<dbReference type="GO" id="GO:0000976">
    <property type="term" value="F:transcription cis-regulatory region binding"/>
    <property type="evidence" value="ECO:0007669"/>
    <property type="project" value="TreeGrafter"/>
</dbReference>
<dbReference type="PANTHER" id="PTHR30055:SF234">
    <property type="entry name" value="HTH-TYPE TRANSCRIPTIONAL REGULATOR BETI"/>
    <property type="match status" value="1"/>
</dbReference>
<name>A0A1C9HZN3_RHILT</name>
<dbReference type="AlphaFoldDB" id="A0A1C9HZN3"/>
<dbReference type="Gene3D" id="1.10.10.60">
    <property type="entry name" value="Homeodomain-like"/>
    <property type="match status" value="1"/>
</dbReference>
<feature type="domain" description="HTH tetR-type" evidence="5">
    <location>
        <begin position="39"/>
        <end position="99"/>
    </location>
</feature>
<dbReference type="GO" id="GO:0003700">
    <property type="term" value="F:DNA-binding transcription factor activity"/>
    <property type="evidence" value="ECO:0007669"/>
    <property type="project" value="TreeGrafter"/>
</dbReference>
<dbReference type="InterPro" id="IPR009057">
    <property type="entry name" value="Homeodomain-like_sf"/>
</dbReference>
<sequence length="256" mass="28267">MITAAPKIYQSIDLFPCQCYKIVMTQEHDNQPPASARAEIARQKMLSAALDVFGRYGFDGASTRQLTEAAGVNLQAIPYYFGSKEGLYIATAEYLMMRINTHVGDMRARVGAHLLALDAAGKPLGEAEARHFLTEILQTMVTLFVGRESESWARFLIREQMEPTEAFTRVYQGLMRPMIEMGRRLIGAILHEDPASEHVRLRTFTLLGSILVFRVAHAAVLAQMEWDGVGPEQVETVRGLAAELVDAIGPLNGSAA</sequence>
<feature type="DNA-binding region" description="H-T-H motif" evidence="4">
    <location>
        <begin position="62"/>
        <end position="81"/>
    </location>
</feature>